<evidence type="ECO:0000259" key="11">
    <source>
        <dbReference type="Pfam" id="PF00080"/>
    </source>
</evidence>
<keyword evidence="4" id="KW-0049">Antioxidant</keyword>
<dbReference type="EMBL" id="JAHXZJ010000374">
    <property type="protein sequence ID" value="KAH0560615.1"/>
    <property type="molecule type" value="Genomic_DNA"/>
</dbReference>
<sequence>MKSIILILVLVAAAISEDIRATVKFYPNDATSNVAGNLILVQEDSSGEVRITGNITGVTPGPHGFHVHQKGDLSNGCTSAGEHFNPTNKNHGGLTDAKRHVGDLGNVVADGNGKVIVNIVDTVISLSGSNSIIGRSLVIHSGKDDLGKGGNETSLTTGNSGTRVGCGVIGIASPVGSLPSTGSSIFINHTSAIVSIIFSLFFKFHV</sequence>
<evidence type="ECO:0000256" key="3">
    <source>
        <dbReference type="ARBA" id="ARBA00022833"/>
    </source>
</evidence>
<feature type="signal peptide" evidence="10">
    <location>
        <begin position="1"/>
        <end position="16"/>
    </location>
</feature>
<evidence type="ECO:0000256" key="10">
    <source>
        <dbReference type="SAM" id="SignalP"/>
    </source>
</evidence>
<keyword evidence="13" id="KW-1185">Reference proteome</keyword>
<comment type="similarity">
    <text evidence="1 9">Belongs to the Cu-Zn superoxide dismutase family.</text>
</comment>
<dbReference type="InterPro" id="IPR036423">
    <property type="entry name" value="SOD-like_Cu/Zn_dom_sf"/>
</dbReference>
<reference evidence="12 13" key="1">
    <citation type="journal article" date="2021" name="J. Hered.">
        <title>A chromosome-level genome assembly of the parasitoid wasp, Cotesia glomerata (Hymenoptera: Braconidae).</title>
        <authorList>
            <person name="Pinto B.J."/>
            <person name="Weis J.J."/>
            <person name="Gamble T."/>
            <person name="Ode P.J."/>
            <person name="Paul R."/>
            <person name="Zaspel J.M."/>
        </authorList>
    </citation>
    <scope>NUCLEOTIDE SEQUENCE [LARGE SCALE GENOMIC DNA]</scope>
    <source>
        <strain evidence="12">CgM1</strain>
    </source>
</reference>
<evidence type="ECO:0000256" key="9">
    <source>
        <dbReference type="RuleBase" id="RU000393"/>
    </source>
</evidence>
<dbReference type="GO" id="GO:0004784">
    <property type="term" value="F:superoxide dismutase activity"/>
    <property type="evidence" value="ECO:0007669"/>
    <property type="project" value="UniProtKB-EC"/>
</dbReference>
<dbReference type="Proteomes" id="UP000826195">
    <property type="component" value="Unassembled WGS sequence"/>
</dbReference>
<dbReference type="Pfam" id="PF00080">
    <property type="entry name" value="Sod_Cu"/>
    <property type="match status" value="1"/>
</dbReference>
<comment type="cofactor">
    <cofactor evidence="9">
        <name>Zn(2+)</name>
        <dbReference type="ChEBI" id="CHEBI:29105"/>
    </cofactor>
    <text evidence="9">Binds 1 zinc ion per subunit.</text>
</comment>
<feature type="domain" description="Superoxide dismutase copper/zinc binding" evidence="11">
    <location>
        <begin position="34"/>
        <end position="169"/>
    </location>
</feature>
<dbReference type="SUPFAM" id="SSF49329">
    <property type="entry name" value="Cu,Zn superoxide dismutase-like"/>
    <property type="match status" value="1"/>
</dbReference>
<keyword evidence="7" id="KW-1015">Disulfide bond</keyword>
<evidence type="ECO:0000256" key="2">
    <source>
        <dbReference type="ARBA" id="ARBA00022723"/>
    </source>
</evidence>
<protein>
    <recommendedName>
        <fullName evidence="9">Superoxide dismutase [Cu-Zn]</fullName>
        <ecNumber evidence="9">1.15.1.1</ecNumber>
    </recommendedName>
</protein>
<evidence type="ECO:0000256" key="5">
    <source>
        <dbReference type="ARBA" id="ARBA00023002"/>
    </source>
</evidence>
<evidence type="ECO:0000256" key="7">
    <source>
        <dbReference type="ARBA" id="ARBA00023157"/>
    </source>
</evidence>
<accession>A0AAV7IG69</accession>
<evidence type="ECO:0000313" key="12">
    <source>
        <dbReference type="EMBL" id="KAH0560615.1"/>
    </source>
</evidence>
<keyword evidence="6 9" id="KW-0186">Copper</keyword>
<dbReference type="PRINTS" id="PR00068">
    <property type="entry name" value="CUZNDISMTASE"/>
</dbReference>
<keyword evidence="3 9" id="KW-0862">Zinc</keyword>
<dbReference type="EC" id="1.15.1.1" evidence="9"/>
<evidence type="ECO:0000256" key="6">
    <source>
        <dbReference type="ARBA" id="ARBA00023008"/>
    </source>
</evidence>
<dbReference type="CDD" id="cd00305">
    <property type="entry name" value="Cu-Zn_Superoxide_Dismutase"/>
    <property type="match status" value="1"/>
</dbReference>
<dbReference type="GO" id="GO:0005507">
    <property type="term" value="F:copper ion binding"/>
    <property type="evidence" value="ECO:0007669"/>
    <property type="project" value="InterPro"/>
</dbReference>
<dbReference type="InterPro" id="IPR001424">
    <property type="entry name" value="SOD_Cu_Zn_dom"/>
</dbReference>
<comment type="cofactor">
    <cofactor evidence="9">
        <name>Cu cation</name>
        <dbReference type="ChEBI" id="CHEBI:23378"/>
    </cofactor>
    <text evidence="9">Binds 1 copper ion per subunit.</text>
</comment>
<name>A0AAV7IG69_COTGL</name>
<dbReference type="InterPro" id="IPR024134">
    <property type="entry name" value="SOD_Cu/Zn_/chaperone"/>
</dbReference>
<evidence type="ECO:0000256" key="1">
    <source>
        <dbReference type="ARBA" id="ARBA00010457"/>
    </source>
</evidence>
<dbReference type="InterPro" id="IPR018152">
    <property type="entry name" value="SOD_Cu/Zn_BS"/>
</dbReference>
<dbReference type="FunFam" id="2.60.40.200:FF:000003">
    <property type="entry name" value="Superoxide dismutase [Cu-Zn], chloroplastic"/>
    <property type="match status" value="1"/>
</dbReference>
<dbReference type="PANTHER" id="PTHR10003">
    <property type="entry name" value="SUPEROXIDE DISMUTASE CU-ZN -RELATED"/>
    <property type="match status" value="1"/>
</dbReference>
<keyword evidence="5 9" id="KW-0560">Oxidoreductase</keyword>
<evidence type="ECO:0000256" key="4">
    <source>
        <dbReference type="ARBA" id="ARBA00022862"/>
    </source>
</evidence>
<proteinExistence type="inferred from homology"/>
<gene>
    <name evidence="12" type="primary">SOD1_1</name>
    <name evidence="12" type="ORF">KQX54_006341</name>
</gene>
<feature type="chain" id="PRO_5043731343" description="Superoxide dismutase [Cu-Zn]" evidence="10">
    <location>
        <begin position="17"/>
        <end position="206"/>
    </location>
</feature>
<dbReference type="AlphaFoldDB" id="A0AAV7IG69"/>
<keyword evidence="2 9" id="KW-0479">Metal-binding</keyword>
<comment type="function">
    <text evidence="9">Destroys radicals which are normally produced within the cells and which are toxic to biological systems.</text>
</comment>
<evidence type="ECO:0000313" key="13">
    <source>
        <dbReference type="Proteomes" id="UP000826195"/>
    </source>
</evidence>
<comment type="caution">
    <text evidence="12">The sequence shown here is derived from an EMBL/GenBank/DDBJ whole genome shotgun (WGS) entry which is preliminary data.</text>
</comment>
<keyword evidence="10" id="KW-0732">Signal</keyword>
<dbReference type="PROSITE" id="PS00332">
    <property type="entry name" value="SOD_CU_ZN_2"/>
    <property type="match status" value="1"/>
</dbReference>
<comment type="catalytic activity">
    <reaction evidence="8 9">
        <text>2 superoxide + 2 H(+) = H2O2 + O2</text>
        <dbReference type="Rhea" id="RHEA:20696"/>
        <dbReference type="ChEBI" id="CHEBI:15378"/>
        <dbReference type="ChEBI" id="CHEBI:15379"/>
        <dbReference type="ChEBI" id="CHEBI:16240"/>
        <dbReference type="ChEBI" id="CHEBI:18421"/>
        <dbReference type="EC" id="1.15.1.1"/>
    </reaction>
</comment>
<dbReference type="Gene3D" id="2.60.40.200">
    <property type="entry name" value="Superoxide dismutase, copper/zinc binding domain"/>
    <property type="match status" value="1"/>
</dbReference>
<organism evidence="12 13">
    <name type="scientific">Cotesia glomerata</name>
    <name type="common">Lepidopteran parasitic wasp</name>
    <name type="synonym">Apanteles glomeratus</name>
    <dbReference type="NCBI Taxonomy" id="32391"/>
    <lineage>
        <taxon>Eukaryota</taxon>
        <taxon>Metazoa</taxon>
        <taxon>Ecdysozoa</taxon>
        <taxon>Arthropoda</taxon>
        <taxon>Hexapoda</taxon>
        <taxon>Insecta</taxon>
        <taxon>Pterygota</taxon>
        <taxon>Neoptera</taxon>
        <taxon>Endopterygota</taxon>
        <taxon>Hymenoptera</taxon>
        <taxon>Apocrita</taxon>
        <taxon>Ichneumonoidea</taxon>
        <taxon>Braconidae</taxon>
        <taxon>Microgastrinae</taxon>
        <taxon>Cotesia</taxon>
    </lineage>
</organism>
<evidence type="ECO:0000256" key="8">
    <source>
        <dbReference type="ARBA" id="ARBA00049204"/>
    </source>
</evidence>
<dbReference type="PROSITE" id="PS00087">
    <property type="entry name" value="SOD_CU_ZN_1"/>
    <property type="match status" value="1"/>
</dbReference>